<comment type="caution">
    <text evidence="1">The sequence shown here is derived from an EMBL/GenBank/DDBJ whole genome shotgun (WGS) entry which is preliminary data.</text>
</comment>
<reference evidence="1 2" key="1">
    <citation type="submission" date="2017-09" db="EMBL/GenBank/DDBJ databases">
        <title>Draft Genomes of 144 Listeria Monocytogenes isolates from foods.</title>
        <authorList>
            <person name="Wu C.H."/>
            <person name="Ng J."/>
            <person name="Kiang D."/>
            <person name="Chen C.-Y."/>
            <person name="Frink S."/>
            <person name="Lafrades M."/>
            <person name="Morales C."/>
            <person name="Park P."/>
            <person name="Zwick M."/>
        </authorList>
    </citation>
    <scope>NUCLEOTIDE SEQUENCE [LARGE SCALE GENOMIC DNA]</scope>
    <source>
        <strain evidence="1 2">CDPHFDLB-F14M01633.75-2</strain>
    </source>
</reference>
<sequence>MLVVLKLLGNSSPEITLKHYAHLLRRIDDDVAESMTGIIKIETATSKQFTFVGNQAVKKIVAKIVSRVIGTP</sequence>
<evidence type="ECO:0000313" key="2">
    <source>
        <dbReference type="Proteomes" id="UP000219632"/>
    </source>
</evidence>
<proteinExistence type="predicted"/>
<gene>
    <name evidence="1" type="ORF">AFZ32_02500</name>
</gene>
<keyword evidence="2" id="KW-1185">Reference proteome</keyword>
<protein>
    <recommendedName>
        <fullName evidence="3">Integrase</fullName>
    </recommendedName>
</protein>
<dbReference type="RefSeq" id="WP_097349756.1">
    <property type="nucleotide sequence ID" value="NZ_NYPG01000001.1"/>
</dbReference>
<accession>A0ABX4IHH7</accession>
<dbReference type="Proteomes" id="UP000219632">
    <property type="component" value="Unassembled WGS sequence"/>
</dbReference>
<evidence type="ECO:0000313" key="1">
    <source>
        <dbReference type="EMBL" id="PDK42714.1"/>
    </source>
</evidence>
<evidence type="ECO:0008006" key="3">
    <source>
        <dbReference type="Google" id="ProtNLM"/>
    </source>
</evidence>
<name>A0ABX4IHH7_LISWE</name>
<dbReference type="EMBL" id="NYPG01000001">
    <property type="protein sequence ID" value="PDK42714.1"/>
    <property type="molecule type" value="Genomic_DNA"/>
</dbReference>
<organism evidence="1 2">
    <name type="scientific">Listeria welshimeri</name>
    <dbReference type="NCBI Taxonomy" id="1643"/>
    <lineage>
        <taxon>Bacteria</taxon>
        <taxon>Bacillati</taxon>
        <taxon>Bacillota</taxon>
        <taxon>Bacilli</taxon>
        <taxon>Bacillales</taxon>
        <taxon>Listeriaceae</taxon>
        <taxon>Listeria</taxon>
    </lineage>
</organism>